<dbReference type="AlphaFoldDB" id="A0AAV2NY94"/>
<keyword evidence="3" id="KW-0649">Protein kinase inhibitor</keyword>
<organism evidence="8 9">
    <name type="scientific">Lasius platythorax</name>
    <dbReference type="NCBI Taxonomy" id="488582"/>
    <lineage>
        <taxon>Eukaryota</taxon>
        <taxon>Metazoa</taxon>
        <taxon>Ecdysozoa</taxon>
        <taxon>Arthropoda</taxon>
        <taxon>Hexapoda</taxon>
        <taxon>Insecta</taxon>
        <taxon>Pterygota</taxon>
        <taxon>Neoptera</taxon>
        <taxon>Endopterygota</taxon>
        <taxon>Hymenoptera</taxon>
        <taxon>Apocrita</taxon>
        <taxon>Aculeata</taxon>
        <taxon>Formicoidea</taxon>
        <taxon>Formicidae</taxon>
        <taxon>Formicinae</taxon>
        <taxon>Lasius</taxon>
        <taxon>Lasius</taxon>
    </lineage>
</organism>
<evidence type="ECO:0000256" key="2">
    <source>
        <dbReference type="ARBA" id="ARBA00006726"/>
    </source>
</evidence>
<dbReference type="GO" id="GO:0005634">
    <property type="term" value="C:nucleus"/>
    <property type="evidence" value="ECO:0007669"/>
    <property type="project" value="UniProtKB-SubCell"/>
</dbReference>
<evidence type="ECO:0000256" key="1">
    <source>
        <dbReference type="ARBA" id="ARBA00004123"/>
    </source>
</evidence>
<comment type="subcellular location">
    <subcellularLocation>
        <location evidence="1">Nucleus</location>
    </subcellularLocation>
</comment>
<dbReference type="GO" id="GO:0051726">
    <property type="term" value="P:regulation of cell cycle"/>
    <property type="evidence" value="ECO:0007669"/>
    <property type="project" value="InterPro"/>
</dbReference>
<dbReference type="Pfam" id="PF02234">
    <property type="entry name" value="CDI"/>
    <property type="match status" value="1"/>
</dbReference>
<feature type="compositionally biased region" description="Basic and acidic residues" evidence="6">
    <location>
        <begin position="103"/>
        <end position="135"/>
    </location>
</feature>
<reference evidence="8" key="1">
    <citation type="submission" date="2024-04" db="EMBL/GenBank/DDBJ databases">
        <authorList>
            <consortium name="Molecular Ecology Group"/>
        </authorList>
    </citation>
    <scope>NUCLEOTIDE SEQUENCE</scope>
</reference>
<dbReference type="Gene3D" id="4.10.365.10">
    <property type="entry name" value="p27"/>
    <property type="match status" value="1"/>
</dbReference>
<evidence type="ECO:0000313" key="9">
    <source>
        <dbReference type="Proteomes" id="UP001497644"/>
    </source>
</evidence>
<gene>
    <name evidence="8" type="ORF">LPLAT_LOCUS10873</name>
</gene>
<accession>A0AAV2NY94</accession>
<evidence type="ECO:0000256" key="6">
    <source>
        <dbReference type="SAM" id="MobiDB-lite"/>
    </source>
</evidence>
<dbReference type="PANTHER" id="PTHR10265">
    <property type="entry name" value="CYCLIN-DEPENDENT KINASE INHIBITOR 1"/>
    <property type="match status" value="1"/>
</dbReference>
<feature type="domain" description="Cyclin-dependent kinase inhibitor" evidence="7">
    <location>
        <begin position="37"/>
        <end position="80"/>
    </location>
</feature>
<evidence type="ECO:0000256" key="5">
    <source>
        <dbReference type="ARBA" id="ARBA00023306"/>
    </source>
</evidence>
<name>A0AAV2NY94_9HYME</name>
<proteinExistence type="inferred from homology"/>
<feature type="region of interest" description="Disordered" evidence="6">
    <location>
        <begin position="26"/>
        <end position="57"/>
    </location>
</feature>
<feature type="compositionally biased region" description="Basic and acidic residues" evidence="6">
    <location>
        <begin position="40"/>
        <end position="57"/>
    </location>
</feature>
<dbReference type="GO" id="GO:0004861">
    <property type="term" value="F:cyclin-dependent protein serine/threonine kinase inhibitor activity"/>
    <property type="evidence" value="ECO:0007669"/>
    <property type="project" value="InterPro"/>
</dbReference>
<dbReference type="InterPro" id="IPR044898">
    <property type="entry name" value="CDI_dom_sf"/>
</dbReference>
<protein>
    <recommendedName>
        <fullName evidence="7">Cyclin-dependent kinase inhibitor domain-containing protein</fullName>
    </recommendedName>
</protein>
<dbReference type="PANTHER" id="PTHR10265:SF45">
    <property type="entry name" value="DACAPO"/>
    <property type="match status" value="1"/>
</dbReference>
<evidence type="ECO:0000259" key="7">
    <source>
        <dbReference type="Pfam" id="PF02234"/>
    </source>
</evidence>
<keyword evidence="5" id="KW-0131">Cell cycle</keyword>
<keyword evidence="4" id="KW-0539">Nucleus</keyword>
<evidence type="ECO:0000313" key="8">
    <source>
        <dbReference type="EMBL" id="CAL1685347.1"/>
    </source>
</evidence>
<comment type="similarity">
    <text evidence="2">Belongs to the CDI family.</text>
</comment>
<dbReference type="EMBL" id="OZ034829">
    <property type="protein sequence ID" value="CAL1685347.1"/>
    <property type="molecule type" value="Genomic_DNA"/>
</dbReference>
<sequence length="135" mass="16251">MKNTPKKARLIMDEYVNTSINQSTRRKLFADENDSDVEEENFHNHIREENRRKTEEDTKKWNFDFKRGVPLPGRYIWTKLDEYGNEISDSTNLVNEEQNQNEQEERTEKTEKNARRRNDEPMDEIATKRAKLEKS</sequence>
<dbReference type="InterPro" id="IPR003175">
    <property type="entry name" value="CDI_dom"/>
</dbReference>
<evidence type="ECO:0000256" key="4">
    <source>
        <dbReference type="ARBA" id="ARBA00023242"/>
    </source>
</evidence>
<dbReference type="Proteomes" id="UP001497644">
    <property type="component" value="Chromosome 6"/>
</dbReference>
<feature type="region of interest" description="Disordered" evidence="6">
    <location>
        <begin position="88"/>
        <end position="135"/>
    </location>
</feature>
<keyword evidence="9" id="KW-1185">Reference proteome</keyword>
<evidence type="ECO:0000256" key="3">
    <source>
        <dbReference type="ARBA" id="ARBA00023013"/>
    </source>
</evidence>